<evidence type="ECO:0000259" key="1">
    <source>
        <dbReference type="Pfam" id="PF05050"/>
    </source>
</evidence>
<dbReference type="RefSeq" id="WP_092783516.1">
    <property type="nucleotide sequence ID" value="NZ_FORA01000005.1"/>
</dbReference>
<sequence length="214" mass="23797">MAVPDKLQAGYLRRYDFTAPVIIDVGVLNGTPFLYDAFPDRKFLLIDPLEESRAAVTAAWSKLDFDFHVTALGARKGSVELELEPGRLARTSGGRRIDAVEVLERRKVPVSRLDTITDGIEGPFGLKIDTEGHELEVLKGATRTLKRCEFVIAEVSIKKRFEGGYRFSEVIAFMASQGFEVHSFLSGLTRAPRMSDVLFIPADSPRFDMVSKDA</sequence>
<gene>
    <name evidence="2" type="ORF">SAMN04488095_3335</name>
</gene>
<keyword evidence="2" id="KW-0808">Transferase</keyword>
<keyword evidence="2" id="KW-0489">Methyltransferase</keyword>
<dbReference type="PANTHER" id="PTHR36973">
    <property type="entry name" value="SLL1456 PROTEIN-RELATED"/>
    <property type="match status" value="1"/>
</dbReference>
<dbReference type="Proteomes" id="UP000199110">
    <property type="component" value="Unassembled WGS sequence"/>
</dbReference>
<proteinExistence type="predicted"/>
<dbReference type="InterPro" id="IPR053188">
    <property type="entry name" value="FkbM_Methyltransferase"/>
</dbReference>
<dbReference type="GO" id="GO:0008171">
    <property type="term" value="F:O-methyltransferase activity"/>
    <property type="evidence" value="ECO:0007669"/>
    <property type="project" value="TreeGrafter"/>
</dbReference>
<dbReference type="NCBIfam" id="TIGR01444">
    <property type="entry name" value="fkbM_fam"/>
    <property type="match status" value="1"/>
</dbReference>
<protein>
    <submittedName>
        <fullName evidence="2">Methyltransferase, FkbM family</fullName>
    </submittedName>
</protein>
<dbReference type="Gene3D" id="3.40.50.150">
    <property type="entry name" value="Vaccinia Virus protein VP39"/>
    <property type="match status" value="1"/>
</dbReference>
<evidence type="ECO:0000313" key="2">
    <source>
        <dbReference type="EMBL" id="SFJ67159.1"/>
    </source>
</evidence>
<evidence type="ECO:0000313" key="3">
    <source>
        <dbReference type="Proteomes" id="UP000199110"/>
    </source>
</evidence>
<dbReference type="SUPFAM" id="SSF53335">
    <property type="entry name" value="S-adenosyl-L-methionine-dependent methyltransferases"/>
    <property type="match status" value="1"/>
</dbReference>
<organism evidence="2 3">
    <name type="scientific">Jannaschia pohangensis</name>
    <dbReference type="NCBI Taxonomy" id="390807"/>
    <lineage>
        <taxon>Bacteria</taxon>
        <taxon>Pseudomonadati</taxon>
        <taxon>Pseudomonadota</taxon>
        <taxon>Alphaproteobacteria</taxon>
        <taxon>Rhodobacterales</taxon>
        <taxon>Roseobacteraceae</taxon>
        <taxon>Jannaschia</taxon>
    </lineage>
</organism>
<feature type="domain" description="Methyltransferase FkbM" evidence="1">
    <location>
        <begin position="94"/>
        <end position="180"/>
    </location>
</feature>
<accession>A0A1I3TA05</accession>
<keyword evidence="3" id="KW-1185">Reference proteome</keyword>
<dbReference type="PANTHER" id="PTHR36973:SF4">
    <property type="entry name" value="NODULATION PROTEIN"/>
    <property type="match status" value="1"/>
</dbReference>
<dbReference type="EMBL" id="FORA01000005">
    <property type="protein sequence ID" value="SFJ67159.1"/>
    <property type="molecule type" value="Genomic_DNA"/>
</dbReference>
<dbReference type="OrthoDB" id="292760at2"/>
<dbReference type="AlphaFoldDB" id="A0A1I3TA05"/>
<dbReference type="InterPro" id="IPR029063">
    <property type="entry name" value="SAM-dependent_MTases_sf"/>
</dbReference>
<dbReference type="STRING" id="390807.SAMN04488095_3335"/>
<name>A0A1I3TA05_9RHOB</name>
<reference evidence="2 3" key="1">
    <citation type="submission" date="2016-10" db="EMBL/GenBank/DDBJ databases">
        <authorList>
            <person name="de Groot N.N."/>
        </authorList>
    </citation>
    <scope>NUCLEOTIDE SEQUENCE [LARGE SCALE GENOMIC DNA]</scope>
    <source>
        <strain evidence="2 3">DSM 19073</strain>
    </source>
</reference>
<dbReference type="GO" id="GO:0032259">
    <property type="term" value="P:methylation"/>
    <property type="evidence" value="ECO:0007669"/>
    <property type="project" value="UniProtKB-KW"/>
</dbReference>
<dbReference type="InterPro" id="IPR006342">
    <property type="entry name" value="FkbM_mtfrase"/>
</dbReference>
<dbReference type="Pfam" id="PF05050">
    <property type="entry name" value="Methyltransf_21"/>
    <property type="match status" value="1"/>
</dbReference>